<protein>
    <recommendedName>
        <fullName evidence="4">Carboxypeptidase family protein</fullName>
    </recommendedName>
</protein>
<keyword evidence="3" id="KW-1185">Reference proteome</keyword>
<dbReference type="EMBL" id="QTTT01000001">
    <property type="protein sequence ID" value="REE96997.1"/>
    <property type="molecule type" value="Genomic_DNA"/>
</dbReference>
<accession>A0A3D9SMN6</accession>
<organism evidence="2 3">
    <name type="scientific">Thermomonospora umbrina</name>
    <dbReference type="NCBI Taxonomy" id="111806"/>
    <lineage>
        <taxon>Bacteria</taxon>
        <taxon>Bacillati</taxon>
        <taxon>Actinomycetota</taxon>
        <taxon>Actinomycetes</taxon>
        <taxon>Streptosporangiales</taxon>
        <taxon>Thermomonosporaceae</taxon>
        <taxon>Thermomonospora</taxon>
    </lineage>
</organism>
<keyword evidence="1" id="KW-0732">Signal</keyword>
<feature type="signal peptide" evidence="1">
    <location>
        <begin position="1"/>
        <end position="27"/>
    </location>
</feature>
<evidence type="ECO:0008006" key="4">
    <source>
        <dbReference type="Google" id="ProtNLM"/>
    </source>
</evidence>
<sequence>MRRLLSAVLGLVALATFLIAPPRTAGADTGIAIDHGFINTPDAEGRTTVGTSAESADGITDVIVRLRLRGSTEPYAVIRDFERLRGTDQRGSWRSRESVVLQRGITFMDVEVVDGAGDRVVREMVDVETFPTPPNPVGGVKITDDDGRIGGVVHGRFRLAYTESANWGVARVAAMMRPAGRPEVVATVADFAVTHRADALVTWSSPTYVNLPAGDYEIDVSVWNAEGVELFHHSMRRVTTRLKTAFEGVTASLGTTDAESGNVTVRGRLVYFDLNGARLPLGGKEVTVANSASVVTDPDGRFTTTVSVAPPSSGVFTTFDADDTYGNAYAHARLDVRRLTTRLTLTAPGNKFVGDAVTFSGRLERQDAAGKWGGLGGRPIVLESFAGGNLWAGPVSVRTGPDGNFSVVVRSVRANRYRASYRPPLGDEGYRPAVGHLSYKARQRTEISGFTVAPNPVGVGGRVAVKGRVMHVGGARESVPGAQINVQFSTDGKRWSTVLTGAADHWGRFWFEPTAKRDGYWRAVYQAGVHRDHPLAVMQSSISPARYVDVRFSAKFSRFDATPEPVRRGRPLTVNGTLRLHKSGRWLNGAHAKVSIHFLAPGSSTWRRMASLTTDRYGTFKKTFKAGQDGTWVARYAGTATYIPVQSTRDHVDVR</sequence>
<dbReference type="AlphaFoldDB" id="A0A3D9SMN6"/>
<feature type="chain" id="PRO_5017777683" description="Carboxypeptidase family protein" evidence="1">
    <location>
        <begin position="28"/>
        <end position="655"/>
    </location>
</feature>
<name>A0A3D9SMN6_9ACTN</name>
<dbReference type="OrthoDB" id="3447380at2"/>
<reference evidence="2 3" key="1">
    <citation type="submission" date="2018-08" db="EMBL/GenBank/DDBJ databases">
        <title>Sequencing the genomes of 1000 actinobacteria strains.</title>
        <authorList>
            <person name="Klenk H.-P."/>
        </authorList>
    </citation>
    <scope>NUCLEOTIDE SEQUENCE [LARGE SCALE GENOMIC DNA]</scope>
    <source>
        <strain evidence="2 3">DSM 43927</strain>
    </source>
</reference>
<evidence type="ECO:0000256" key="1">
    <source>
        <dbReference type="SAM" id="SignalP"/>
    </source>
</evidence>
<comment type="caution">
    <text evidence="2">The sequence shown here is derived from an EMBL/GenBank/DDBJ whole genome shotgun (WGS) entry which is preliminary data.</text>
</comment>
<evidence type="ECO:0000313" key="2">
    <source>
        <dbReference type="EMBL" id="REE96997.1"/>
    </source>
</evidence>
<gene>
    <name evidence="2" type="ORF">DFJ69_2451</name>
</gene>
<evidence type="ECO:0000313" key="3">
    <source>
        <dbReference type="Proteomes" id="UP000256661"/>
    </source>
</evidence>
<dbReference type="Proteomes" id="UP000256661">
    <property type="component" value="Unassembled WGS sequence"/>
</dbReference>
<dbReference type="RefSeq" id="WP_147312276.1">
    <property type="nucleotide sequence ID" value="NZ_QTTT01000001.1"/>
</dbReference>
<proteinExistence type="predicted"/>